<comment type="caution">
    <text evidence="1">The sequence shown here is derived from an EMBL/GenBank/DDBJ whole genome shotgun (WGS) entry which is preliminary data.</text>
</comment>
<proteinExistence type="predicted"/>
<protein>
    <submittedName>
        <fullName evidence="1">Uncharacterized protein</fullName>
    </submittedName>
</protein>
<dbReference type="Proteomes" id="UP001628179">
    <property type="component" value="Unassembled WGS sequence"/>
</dbReference>
<keyword evidence="2" id="KW-1185">Reference proteome</keyword>
<gene>
    <name evidence="1" type="ORF">MFIFM68171_03682</name>
</gene>
<dbReference type="EMBL" id="BAAFSV010000002">
    <property type="protein sequence ID" value="GAB1313472.1"/>
    <property type="molecule type" value="Genomic_DNA"/>
</dbReference>
<reference evidence="1 2" key="1">
    <citation type="submission" date="2024-09" db="EMBL/GenBank/DDBJ databases">
        <title>Itraconazole resistance in Madurella fahalii resulting from another homologue of gene encoding cytochrome P450 14-alpha sterol demethylase (CYP51).</title>
        <authorList>
            <person name="Yoshioka I."/>
            <person name="Fahal A.H."/>
            <person name="Kaneko S."/>
            <person name="Yaguchi T."/>
        </authorList>
    </citation>
    <scope>NUCLEOTIDE SEQUENCE [LARGE SCALE GENOMIC DNA]</scope>
    <source>
        <strain evidence="1 2">IFM 68171</strain>
    </source>
</reference>
<accession>A0ABQ0G6V8</accession>
<evidence type="ECO:0000313" key="1">
    <source>
        <dbReference type="EMBL" id="GAB1313472.1"/>
    </source>
</evidence>
<dbReference type="RefSeq" id="XP_070915204.1">
    <property type="nucleotide sequence ID" value="XM_071059103.1"/>
</dbReference>
<dbReference type="GeneID" id="98174426"/>
<name>A0ABQ0G6V8_9PEZI</name>
<evidence type="ECO:0000313" key="2">
    <source>
        <dbReference type="Proteomes" id="UP001628179"/>
    </source>
</evidence>
<organism evidence="1 2">
    <name type="scientific">Madurella fahalii</name>
    <dbReference type="NCBI Taxonomy" id="1157608"/>
    <lineage>
        <taxon>Eukaryota</taxon>
        <taxon>Fungi</taxon>
        <taxon>Dikarya</taxon>
        <taxon>Ascomycota</taxon>
        <taxon>Pezizomycotina</taxon>
        <taxon>Sordariomycetes</taxon>
        <taxon>Sordariomycetidae</taxon>
        <taxon>Sordariales</taxon>
        <taxon>Sordariales incertae sedis</taxon>
        <taxon>Madurella</taxon>
    </lineage>
</organism>
<sequence>MMKIKTFELSVKSHPYIPVSTTRILSDYARDPPPDIPDAQLQEQRERLKEHEEMVNQLRQWVKYRGSSKVGRILRRVFLRRTGVGMPPEHQIYRSISHFFPPRAELRVIVCDFGDGRAERRENFGLNHHGAKFDGCVGLLHSSVEALFFHPGSKVMGKPFTCAGRAWWPYLEIETFDLRNAKSLQCLRDLLRMLQDEKSITDTLERNIFARDNNENLKKDLVWRA</sequence>